<evidence type="ECO:0000259" key="15">
    <source>
        <dbReference type="Pfam" id="PF00925"/>
    </source>
</evidence>
<keyword evidence="17" id="KW-1185">Reference proteome</keyword>
<feature type="domain" description="GTP cyclohydrolase II" evidence="15">
    <location>
        <begin position="267"/>
        <end position="354"/>
    </location>
</feature>
<keyword evidence="10 14" id="KW-0479">Metal-binding</keyword>
<evidence type="ECO:0000256" key="2">
    <source>
        <dbReference type="ARBA" id="ARBA00001936"/>
    </source>
</evidence>
<evidence type="ECO:0000256" key="11">
    <source>
        <dbReference type="ARBA" id="ARBA00022842"/>
    </source>
</evidence>
<keyword evidence="12 14" id="KW-0464">Manganese</keyword>
<dbReference type="HAMAP" id="MF_00180">
    <property type="entry name" value="RibB"/>
    <property type="match status" value="1"/>
</dbReference>
<comment type="similarity">
    <text evidence="5">In the N-terminal section; belongs to the DHBP synthase family.</text>
</comment>
<gene>
    <name evidence="14 16" type="primary">ribB</name>
    <name evidence="16" type="ORF">GRI34_05125</name>
</gene>
<dbReference type="UniPathway" id="UPA00275">
    <property type="reaction ID" value="UER00399"/>
</dbReference>
<evidence type="ECO:0000256" key="14">
    <source>
        <dbReference type="HAMAP-Rule" id="MF_00180"/>
    </source>
</evidence>
<evidence type="ECO:0000256" key="4">
    <source>
        <dbReference type="ARBA" id="ARBA00004904"/>
    </source>
</evidence>
<dbReference type="Pfam" id="PF00926">
    <property type="entry name" value="DHBP_synthase"/>
    <property type="match status" value="1"/>
</dbReference>
<dbReference type="Pfam" id="PF00925">
    <property type="entry name" value="GTP_cyclohydro2"/>
    <property type="match status" value="2"/>
</dbReference>
<evidence type="ECO:0000256" key="8">
    <source>
        <dbReference type="ARBA" id="ARBA00018836"/>
    </source>
</evidence>
<dbReference type="PIRSF" id="PIRSF001259">
    <property type="entry name" value="RibA"/>
    <property type="match status" value="1"/>
</dbReference>
<evidence type="ECO:0000256" key="6">
    <source>
        <dbReference type="ARBA" id="ARBA00008976"/>
    </source>
</evidence>
<dbReference type="GO" id="GO:0003935">
    <property type="term" value="F:GTP cyclohydrolase II activity"/>
    <property type="evidence" value="ECO:0007669"/>
    <property type="project" value="TreeGrafter"/>
</dbReference>
<dbReference type="Proteomes" id="UP000432727">
    <property type="component" value="Unassembled WGS sequence"/>
</dbReference>
<dbReference type="AlphaFoldDB" id="A0A6I4TI84"/>
<keyword evidence="13 14" id="KW-0456">Lyase</keyword>
<feature type="site" description="Essential for catalytic activity" evidence="14">
    <location>
        <position position="186"/>
    </location>
</feature>
<comment type="function">
    <text evidence="3 14">Catalyzes the conversion of D-ribulose 5-phosphate to formate and 3,4-dihydroxy-2-butanone 4-phosphate.</text>
</comment>
<dbReference type="InterPro" id="IPR032677">
    <property type="entry name" value="GTP_cyclohydro_II"/>
</dbReference>
<dbReference type="GO" id="GO:0008686">
    <property type="term" value="F:3,4-dihydroxy-2-butanone-4-phosphate synthase activity"/>
    <property type="evidence" value="ECO:0007669"/>
    <property type="project" value="UniProtKB-UniRule"/>
</dbReference>
<evidence type="ECO:0000256" key="1">
    <source>
        <dbReference type="ARBA" id="ARBA00000141"/>
    </source>
</evidence>
<feature type="binding site" evidence="14">
    <location>
        <begin position="87"/>
        <end position="88"/>
    </location>
    <ligand>
        <name>D-ribulose 5-phosphate</name>
        <dbReference type="ChEBI" id="CHEBI:58121"/>
    </ligand>
</feature>
<dbReference type="EMBL" id="WTYI01000001">
    <property type="protein sequence ID" value="MXO95802.1"/>
    <property type="molecule type" value="Genomic_DNA"/>
</dbReference>
<keyword evidence="11 14" id="KW-0460">Magnesium</keyword>
<dbReference type="GO" id="GO:0005829">
    <property type="term" value="C:cytosol"/>
    <property type="evidence" value="ECO:0007669"/>
    <property type="project" value="TreeGrafter"/>
</dbReference>
<dbReference type="SUPFAM" id="SSF142695">
    <property type="entry name" value="RibA-like"/>
    <property type="match status" value="1"/>
</dbReference>
<evidence type="ECO:0000256" key="13">
    <source>
        <dbReference type="ARBA" id="ARBA00023239"/>
    </source>
</evidence>
<dbReference type="Gene3D" id="3.90.870.10">
    <property type="entry name" value="DHBP synthase"/>
    <property type="match status" value="1"/>
</dbReference>
<dbReference type="PANTHER" id="PTHR21327">
    <property type="entry name" value="GTP CYCLOHYDROLASE II-RELATED"/>
    <property type="match status" value="1"/>
</dbReference>
<dbReference type="GO" id="GO:0030145">
    <property type="term" value="F:manganese ion binding"/>
    <property type="evidence" value="ECO:0007669"/>
    <property type="project" value="UniProtKB-UniRule"/>
</dbReference>
<feature type="site" description="Essential for catalytic activity" evidence="14">
    <location>
        <position position="224"/>
    </location>
</feature>
<evidence type="ECO:0000256" key="9">
    <source>
        <dbReference type="ARBA" id="ARBA00022619"/>
    </source>
</evidence>
<sequence length="412" mass="44856">MNTIEKVRTLVSQGLMTRAGLARAAGLHANTLRDCTDDSWNPTADTLAKLEAFLEANDETPVIVGAEEIIDEARNGRMFILVDDEDRENEGDLIIPAQMATPNAINFMATHGRGLICLSLDRKRVEELGLEPMSRDNRESMQTAFTTSIEAKTGVTTGISAADRSRTVSVAIDATKGPDDIVTPGHVFPLTARDGGVLVRAGHTEAAVDISRLAGLNPSGVICEIMNEDGTMSRLDDLVTFARKHDMKIGTIRDLIEYRMRHDHLVERIAEDTFESDYGGDWKMLTYRNTVDGSESYVLQKGDVKEGEATLTRVHPISIFDDVLGKPGPRKRTLQRAMQAVGEHGSGIIVIITGRPASGYGENEAQRNVGIGSQILADLGVEDMILLSNSQPNVVAIEGYGLNIVDHRPIPE</sequence>
<accession>A0A6I4TI84</accession>
<feature type="binding site" evidence="14">
    <location>
        <position position="203"/>
    </location>
    <ligand>
        <name>Mg(2+)</name>
        <dbReference type="ChEBI" id="CHEBI:18420"/>
        <label>2</label>
    </ligand>
</feature>
<feature type="binding site" evidence="14">
    <location>
        <position position="88"/>
    </location>
    <ligand>
        <name>Mg(2+)</name>
        <dbReference type="ChEBI" id="CHEBI:18420"/>
        <label>1</label>
    </ligand>
</feature>
<dbReference type="RefSeq" id="WP_160595028.1">
    <property type="nucleotide sequence ID" value="NZ_WTYI01000001.1"/>
</dbReference>
<protein>
    <recommendedName>
        <fullName evidence="8 14">3,4-dihydroxy-2-butanone 4-phosphate synthase</fullName>
        <shortName evidence="14">DHBP synthase</shortName>
        <ecNumber evidence="7 14">4.1.99.12</ecNumber>
    </recommendedName>
</protein>
<evidence type="ECO:0000313" key="16">
    <source>
        <dbReference type="EMBL" id="MXO95802.1"/>
    </source>
</evidence>
<dbReference type="PANTHER" id="PTHR21327:SF34">
    <property type="entry name" value="3,4-DIHYDROXY-2-BUTANONE 4-PHOSPHATE SYNTHASE"/>
    <property type="match status" value="1"/>
</dbReference>
<feature type="domain" description="GTP cyclohydrolase II" evidence="15">
    <location>
        <begin position="361"/>
        <end position="408"/>
    </location>
</feature>
<dbReference type="Gene3D" id="3.40.50.10990">
    <property type="entry name" value="GTP cyclohydrolase II"/>
    <property type="match status" value="1"/>
</dbReference>
<evidence type="ECO:0000256" key="3">
    <source>
        <dbReference type="ARBA" id="ARBA00002284"/>
    </source>
</evidence>
<comment type="pathway">
    <text evidence="4 14">Cofactor biosynthesis; riboflavin biosynthesis; 2-hydroxy-3-oxobutyl phosphate from D-ribulose 5-phosphate: step 1/1.</text>
</comment>
<comment type="similarity">
    <text evidence="14">Belongs to the DHBP synthase family.</text>
</comment>
<feature type="binding site" evidence="14">
    <location>
        <position position="88"/>
    </location>
    <ligand>
        <name>Mg(2+)</name>
        <dbReference type="ChEBI" id="CHEBI:18420"/>
        <label>2</label>
    </ligand>
</feature>
<proteinExistence type="inferred from homology"/>
<feature type="binding site" evidence="14">
    <location>
        <position position="92"/>
    </location>
    <ligand>
        <name>D-ribulose 5-phosphate</name>
        <dbReference type="ChEBI" id="CHEBI:58121"/>
    </ligand>
</feature>
<evidence type="ECO:0000256" key="12">
    <source>
        <dbReference type="ARBA" id="ARBA00023211"/>
    </source>
</evidence>
<evidence type="ECO:0000313" key="17">
    <source>
        <dbReference type="Proteomes" id="UP000432727"/>
    </source>
</evidence>
<dbReference type="InterPro" id="IPR000422">
    <property type="entry name" value="DHBP_synthase_RibB"/>
</dbReference>
<comment type="caution">
    <text evidence="16">The sequence shown here is derived from an EMBL/GenBank/DDBJ whole genome shotgun (WGS) entry which is preliminary data.</text>
</comment>
<dbReference type="OrthoDB" id="9793111at2"/>
<comment type="cofactor">
    <cofactor evidence="14">
        <name>Mg(2+)</name>
        <dbReference type="ChEBI" id="CHEBI:18420"/>
    </cofactor>
    <cofactor evidence="14">
        <name>Mn(2+)</name>
        <dbReference type="ChEBI" id="CHEBI:29035"/>
    </cofactor>
    <text evidence="14">Binds 2 divalent metal cations per subunit. Magnesium or manganese.</text>
</comment>
<evidence type="ECO:0000256" key="5">
    <source>
        <dbReference type="ARBA" id="ARBA00005520"/>
    </source>
</evidence>
<organism evidence="16 17">
    <name type="scientific">Qipengyuania aquimaris</name>
    <dbReference type="NCBI Taxonomy" id="255984"/>
    <lineage>
        <taxon>Bacteria</taxon>
        <taxon>Pseudomonadati</taxon>
        <taxon>Pseudomonadota</taxon>
        <taxon>Alphaproteobacteria</taxon>
        <taxon>Sphingomonadales</taxon>
        <taxon>Erythrobacteraceae</taxon>
        <taxon>Qipengyuania</taxon>
    </lineage>
</organism>
<comment type="catalytic activity">
    <reaction evidence="1 14">
        <text>D-ribulose 5-phosphate = (2S)-2-hydroxy-3-oxobutyl phosphate + formate + H(+)</text>
        <dbReference type="Rhea" id="RHEA:18457"/>
        <dbReference type="ChEBI" id="CHEBI:15378"/>
        <dbReference type="ChEBI" id="CHEBI:15740"/>
        <dbReference type="ChEBI" id="CHEBI:58121"/>
        <dbReference type="ChEBI" id="CHEBI:58830"/>
        <dbReference type="EC" id="4.1.99.12"/>
    </reaction>
</comment>
<dbReference type="InterPro" id="IPR017945">
    <property type="entry name" value="DHBP_synth_RibB-like_a/b_dom"/>
</dbReference>
<name>A0A6I4TI84_9SPHN</name>
<dbReference type="FunFam" id="3.90.870.10:FF:000001">
    <property type="entry name" value="Riboflavin biosynthesis protein RibBA"/>
    <property type="match status" value="1"/>
</dbReference>
<reference evidence="16 17" key="1">
    <citation type="submission" date="2019-12" db="EMBL/GenBank/DDBJ databases">
        <title>Genomic-based taxomic classification of the family Erythrobacteraceae.</title>
        <authorList>
            <person name="Xu L."/>
        </authorList>
    </citation>
    <scope>NUCLEOTIDE SEQUENCE [LARGE SCALE GENOMIC DNA]</scope>
    <source>
        <strain evidence="16 17">JCM 12189</strain>
    </source>
</reference>
<dbReference type="GO" id="GO:0000287">
    <property type="term" value="F:magnesium ion binding"/>
    <property type="evidence" value="ECO:0007669"/>
    <property type="project" value="UniProtKB-UniRule"/>
</dbReference>
<dbReference type="GO" id="GO:0009231">
    <property type="term" value="P:riboflavin biosynthetic process"/>
    <property type="evidence" value="ECO:0007669"/>
    <property type="project" value="UniProtKB-UniRule"/>
</dbReference>
<dbReference type="EC" id="4.1.99.12" evidence="7 14"/>
<comment type="cofactor">
    <cofactor evidence="2">
        <name>Mn(2+)</name>
        <dbReference type="ChEBI" id="CHEBI:29035"/>
    </cofactor>
</comment>
<evidence type="ECO:0000256" key="7">
    <source>
        <dbReference type="ARBA" id="ARBA00012153"/>
    </source>
</evidence>
<comment type="similarity">
    <text evidence="6">In the C-terminal section; belongs to the GTP cyclohydrolase II family.</text>
</comment>
<dbReference type="InterPro" id="IPR036144">
    <property type="entry name" value="RibA-like_sf"/>
</dbReference>
<dbReference type="SUPFAM" id="SSF55821">
    <property type="entry name" value="YrdC/RibB"/>
    <property type="match status" value="1"/>
</dbReference>
<evidence type="ECO:0000256" key="10">
    <source>
        <dbReference type="ARBA" id="ARBA00022723"/>
    </source>
</evidence>
<feature type="binding site" evidence="14">
    <location>
        <begin position="200"/>
        <end position="204"/>
    </location>
    <ligand>
        <name>D-ribulose 5-phosphate</name>
        <dbReference type="ChEBI" id="CHEBI:58121"/>
    </ligand>
</feature>
<keyword evidence="9 14" id="KW-0686">Riboflavin biosynthesis</keyword>
<comment type="subunit">
    <text evidence="14">Homodimer.</text>
</comment>
<dbReference type="NCBIfam" id="TIGR00506">
    <property type="entry name" value="ribB"/>
    <property type="match status" value="1"/>
</dbReference>